<accession>A0AAW2GXY5</accession>
<keyword evidence="3" id="KW-1185">Reference proteome</keyword>
<dbReference type="Proteomes" id="UP001430953">
    <property type="component" value="Unassembled WGS sequence"/>
</dbReference>
<dbReference type="AlphaFoldDB" id="A0AAW2GXY5"/>
<keyword evidence="1" id="KW-1133">Transmembrane helix</keyword>
<comment type="caution">
    <text evidence="2">The sequence shown here is derived from an EMBL/GenBank/DDBJ whole genome shotgun (WGS) entry which is preliminary data.</text>
</comment>
<gene>
    <name evidence="2" type="ORF">PUN28_000085</name>
</gene>
<feature type="transmembrane region" description="Helical" evidence="1">
    <location>
        <begin position="37"/>
        <end position="59"/>
    </location>
</feature>
<proteinExistence type="predicted"/>
<evidence type="ECO:0000313" key="2">
    <source>
        <dbReference type="EMBL" id="KAL0132066.1"/>
    </source>
</evidence>
<keyword evidence="1" id="KW-0812">Transmembrane</keyword>
<reference evidence="2 3" key="1">
    <citation type="submission" date="2023-03" db="EMBL/GenBank/DDBJ databases">
        <title>High recombination rates correlate with genetic variation in Cardiocondyla obscurior ants.</title>
        <authorList>
            <person name="Errbii M."/>
        </authorList>
    </citation>
    <scope>NUCLEOTIDE SEQUENCE [LARGE SCALE GENOMIC DNA]</scope>
    <source>
        <strain evidence="2">Alpha-2009</strain>
        <tissue evidence="2">Whole body</tissue>
    </source>
</reference>
<keyword evidence="1" id="KW-0472">Membrane</keyword>
<name>A0AAW2GXY5_9HYME</name>
<sequence length="106" mass="12214">MRKCLIYLKMVLLTHFHFTAFIINIQVIKFVNSTTCIFFNIAAIFCSSSIIGSETLVIWMTSNLISPFVNHVKTFCMPNVKLVKLFLFHGIKFYITSFSSSKHILI</sequence>
<evidence type="ECO:0000256" key="1">
    <source>
        <dbReference type="SAM" id="Phobius"/>
    </source>
</evidence>
<feature type="transmembrane region" description="Helical" evidence="1">
    <location>
        <begin position="12"/>
        <end position="31"/>
    </location>
</feature>
<evidence type="ECO:0000313" key="3">
    <source>
        <dbReference type="Proteomes" id="UP001430953"/>
    </source>
</evidence>
<organism evidence="2 3">
    <name type="scientific">Cardiocondyla obscurior</name>
    <dbReference type="NCBI Taxonomy" id="286306"/>
    <lineage>
        <taxon>Eukaryota</taxon>
        <taxon>Metazoa</taxon>
        <taxon>Ecdysozoa</taxon>
        <taxon>Arthropoda</taxon>
        <taxon>Hexapoda</taxon>
        <taxon>Insecta</taxon>
        <taxon>Pterygota</taxon>
        <taxon>Neoptera</taxon>
        <taxon>Endopterygota</taxon>
        <taxon>Hymenoptera</taxon>
        <taxon>Apocrita</taxon>
        <taxon>Aculeata</taxon>
        <taxon>Formicoidea</taxon>
        <taxon>Formicidae</taxon>
        <taxon>Myrmicinae</taxon>
        <taxon>Cardiocondyla</taxon>
    </lineage>
</organism>
<dbReference type="EMBL" id="JADYXP020000001">
    <property type="protein sequence ID" value="KAL0132066.1"/>
    <property type="molecule type" value="Genomic_DNA"/>
</dbReference>
<protein>
    <submittedName>
        <fullName evidence="2">Uncharacterized protein</fullName>
    </submittedName>
</protein>